<dbReference type="AlphaFoldDB" id="A0AAV7MIT7"/>
<feature type="compositionally biased region" description="Basic and acidic residues" evidence="1">
    <location>
        <begin position="1"/>
        <end position="17"/>
    </location>
</feature>
<feature type="compositionally biased region" description="Basic and acidic residues" evidence="1">
    <location>
        <begin position="93"/>
        <end position="109"/>
    </location>
</feature>
<proteinExistence type="predicted"/>
<feature type="compositionally biased region" description="Basic and acidic residues" evidence="1">
    <location>
        <begin position="55"/>
        <end position="69"/>
    </location>
</feature>
<sequence length="109" mass="11643">MTGQHDGVRGPIADRRGPRAWRRRPPTSMKIVSRGTVVGAGTPRNSIGEASPGRSTREKQSAPPERGEDGDQQWISTDGGLPPEIGPSTGRARSGERLSYPEKGRRGTG</sequence>
<organism evidence="2 3">
    <name type="scientific">Pleurodeles waltl</name>
    <name type="common">Iberian ribbed newt</name>
    <dbReference type="NCBI Taxonomy" id="8319"/>
    <lineage>
        <taxon>Eukaryota</taxon>
        <taxon>Metazoa</taxon>
        <taxon>Chordata</taxon>
        <taxon>Craniata</taxon>
        <taxon>Vertebrata</taxon>
        <taxon>Euteleostomi</taxon>
        <taxon>Amphibia</taxon>
        <taxon>Batrachia</taxon>
        <taxon>Caudata</taxon>
        <taxon>Salamandroidea</taxon>
        <taxon>Salamandridae</taxon>
        <taxon>Pleurodelinae</taxon>
        <taxon>Pleurodeles</taxon>
    </lineage>
</organism>
<comment type="caution">
    <text evidence="2">The sequence shown here is derived from an EMBL/GenBank/DDBJ whole genome shotgun (WGS) entry which is preliminary data.</text>
</comment>
<dbReference type="EMBL" id="JANPWB010000013">
    <property type="protein sequence ID" value="KAJ1103256.1"/>
    <property type="molecule type" value="Genomic_DNA"/>
</dbReference>
<accession>A0AAV7MIT7</accession>
<name>A0AAV7MIT7_PLEWA</name>
<reference evidence="2" key="1">
    <citation type="journal article" date="2022" name="bioRxiv">
        <title>Sequencing and chromosome-scale assembly of the giantPleurodeles waltlgenome.</title>
        <authorList>
            <person name="Brown T."/>
            <person name="Elewa A."/>
            <person name="Iarovenko S."/>
            <person name="Subramanian E."/>
            <person name="Araus A.J."/>
            <person name="Petzold A."/>
            <person name="Susuki M."/>
            <person name="Suzuki K.-i.T."/>
            <person name="Hayashi T."/>
            <person name="Toyoda A."/>
            <person name="Oliveira C."/>
            <person name="Osipova E."/>
            <person name="Leigh N.D."/>
            <person name="Simon A."/>
            <person name="Yun M.H."/>
        </authorList>
    </citation>
    <scope>NUCLEOTIDE SEQUENCE</scope>
    <source>
        <strain evidence="2">20211129_DDA</strain>
        <tissue evidence="2">Liver</tissue>
    </source>
</reference>
<feature type="region of interest" description="Disordered" evidence="1">
    <location>
        <begin position="1"/>
        <end position="109"/>
    </location>
</feature>
<evidence type="ECO:0000313" key="3">
    <source>
        <dbReference type="Proteomes" id="UP001066276"/>
    </source>
</evidence>
<keyword evidence="3" id="KW-1185">Reference proteome</keyword>
<dbReference type="Proteomes" id="UP001066276">
    <property type="component" value="Chromosome 9"/>
</dbReference>
<gene>
    <name evidence="2" type="ORF">NDU88_000683</name>
</gene>
<evidence type="ECO:0000313" key="2">
    <source>
        <dbReference type="EMBL" id="KAJ1103256.1"/>
    </source>
</evidence>
<protein>
    <submittedName>
        <fullName evidence="2">Uncharacterized protein</fullName>
    </submittedName>
</protein>
<evidence type="ECO:0000256" key="1">
    <source>
        <dbReference type="SAM" id="MobiDB-lite"/>
    </source>
</evidence>